<feature type="compositionally biased region" description="Polar residues" evidence="1">
    <location>
        <begin position="91"/>
        <end position="104"/>
    </location>
</feature>
<dbReference type="AlphaFoldDB" id="A0A8S1A660"/>
<evidence type="ECO:0000256" key="1">
    <source>
        <dbReference type="SAM" id="MobiDB-lite"/>
    </source>
</evidence>
<dbReference type="OrthoDB" id="6911085at2759"/>
<feature type="region of interest" description="Disordered" evidence="1">
    <location>
        <begin position="1"/>
        <end position="125"/>
    </location>
</feature>
<feature type="compositionally biased region" description="Pro residues" evidence="1">
    <location>
        <begin position="1"/>
        <end position="11"/>
    </location>
</feature>
<gene>
    <name evidence="3" type="ORF">APLA_LOCUS8846</name>
</gene>
<dbReference type="SMART" id="SM00443">
    <property type="entry name" value="G_patch"/>
    <property type="match status" value="1"/>
</dbReference>
<dbReference type="GO" id="GO:0003676">
    <property type="term" value="F:nucleic acid binding"/>
    <property type="evidence" value="ECO:0007669"/>
    <property type="project" value="InterPro"/>
</dbReference>
<accession>A0A8S1A660</accession>
<dbReference type="InterPro" id="IPR000467">
    <property type="entry name" value="G_patch_dom"/>
</dbReference>
<proteinExistence type="predicted"/>
<evidence type="ECO:0000259" key="2">
    <source>
        <dbReference type="PROSITE" id="PS50174"/>
    </source>
</evidence>
<reference evidence="3 4" key="1">
    <citation type="submission" date="2020-04" db="EMBL/GenBank/DDBJ databases">
        <authorList>
            <person name="Wallbank WR R."/>
            <person name="Pardo Diaz C."/>
            <person name="Kozak K."/>
            <person name="Martin S."/>
            <person name="Jiggins C."/>
            <person name="Moest M."/>
            <person name="Warren A I."/>
            <person name="Byers J.R.P. K."/>
            <person name="Montejo-Kovacevich G."/>
            <person name="Yen C E."/>
        </authorList>
    </citation>
    <scope>NUCLEOTIDE SEQUENCE [LARGE SCALE GENOMIC DNA]</scope>
</reference>
<dbReference type="PROSITE" id="PS50174">
    <property type="entry name" value="G_PATCH"/>
    <property type="match status" value="1"/>
</dbReference>
<evidence type="ECO:0000313" key="4">
    <source>
        <dbReference type="Proteomes" id="UP000494106"/>
    </source>
</evidence>
<feature type="compositionally biased region" description="Polar residues" evidence="1">
    <location>
        <begin position="14"/>
        <end position="43"/>
    </location>
</feature>
<sequence length="532" mass="60236">MECMNMPPPEDLTPRQSSTSCDVESISTPPSEDLPPQQSTSCDVESLNVLPTEDLPPQQNTSCDVESLNIPPPEQSPPQQRSRAWPPRLDTSFQPAGHSSASNKETQRVDPIGHQPKPKRAMPRGKDFRNDQLLEAMSVPVQSDKALQMMFSMGWTGGALGARGSGITEPIVPYLNGGSGAGFGHEIPIKNNNKLPKGIPPIAIPSVTPRILAAMSSCHRPGYIFREIFLTHLLDLLTSTDNSKTLKLYPNINKKEISFVNHTIRNLAARARVKLDDDGQNIVDNIELNYRKDPEMLVTACVHNDKKHLVLTKRHGLGKICHSEEARNQRLAMAEDISENISHFMIHYGPMVYTQKSYDELKFKVLYLLEVLKLVRDNTLNHLVVDMVMTLREKNLLRQGLNSFNKNKNVRQKTPETILFWRIRKFIGCYTVNVKFTKEYTQFTLYKEYLVPSMVAGAHLTYEYAETQGQINNDTESKWSDSVSDTYDEINVENKNDNMEPDKSNNMNIEFEQKTDTTEINEIHEIVKTLTI</sequence>
<protein>
    <recommendedName>
        <fullName evidence="2">G-patch domain-containing protein</fullName>
    </recommendedName>
</protein>
<name>A0A8S1A660_ARCPL</name>
<comment type="caution">
    <text evidence="3">The sequence shown here is derived from an EMBL/GenBank/DDBJ whole genome shotgun (WGS) entry which is preliminary data.</text>
</comment>
<evidence type="ECO:0000313" key="3">
    <source>
        <dbReference type="EMBL" id="CAB3241797.1"/>
    </source>
</evidence>
<feature type="domain" description="G-patch" evidence="2">
    <location>
        <begin position="142"/>
        <end position="188"/>
    </location>
</feature>
<dbReference type="EMBL" id="CADEBC010000511">
    <property type="protein sequence ID" value="CAB3241797.1"/>
    <property type="molecule type" value="Genomic_DNA"/>
</dbReference>
<keyword evidence="4" id="KW-1185">Reference proteome</keyword>
<organism evidence="3 4">
    <name type="scientific">Arctia plantaginis</name>
    <name type="common">Wood tiger moth</name>
    <name type="synonym">Phalaena plantaginis</name>
    <dbReference type="NCBI Taxonomy" id="874455"/>
    <lineage>
        <taxon>Eukaryota</taxon>
        <taxon>Metazoa</taxon>
        <taxon>Ecdysozoa</taxon>
        <taxon>Arthropoda</taxon>
        <taxon>Hexapoda</taxon>
        <taxon>Insecta</taxon>
        <taxon>Pterygota</taxon>
        <taxon>Neoptera</taxon>
        <taxon>Endopterygota</taxon>
        <taxon>Lepidoptera</taxon>
        <taxon>Glossata</taxon>
        <taxon>Ditrysia</taxon>
        <taxon>Noctuoidea</taxon>
        <taxon>Erebidae</taxon>
        <taxon>Arctiinae</taxon>
        <taxon>Arctia</taxon>
    </lineage>
</organism>
<dbReference type="Proteomes" id="UP000494106">
    <property type="component" value="Unassembled WGS sequence"/>
</dbReference>
<dbReference type="Pfam" id="PF01585">
    <property type="entry name" value="G-patch"/>
    <property type="match status" value="1"/>
</dbReference>